<protein>
    <submittedName>
        <fullName evidence="1">Uncharacterized protein</fullName>
    </submittedName>
</protein>
<comment type="caution">
    <text evidence="1">The sequence shown here is derived from an EMBL/GenBank/DDBJ whole genome shotgun (WGS) entry which is preliminary data.</text>
</comment>
<name>A0A4Y2JM89_ARAVE</name>
<dbReference type="OrthoDB" id="8375652at2759"/>
<sequence length="211" mass="24265">MTIPNCLQNSKIATKVHVGSLETRPYSPDSAPSLGSKHLFETRFSSESDVKTIVENWLNRQDVISAKPGSTRTFIVARYCDIHSKLKSVIHRKRPGLLNQHSKGHRKTHSSPGWERLDDTAYCPDVAPSIFHRFPASKSALLGRHFRSNEEVRQAVKDFLRSLGTVFLPGWFLEIDFTARQMYRCRWRIYGEIAKSLYFVMSLYVYVCNKV</sequence>
<evidence type="ECO:0000313" key="2">
    <source>
        <dbReference type="Proteomes" id="UP000499080"/>
    </source>
</evidence>
<reference evidence="1 2" key="1">
    <citation type="journal article" date="2019" name="Sci. Rep.">
        <title>Orb-weaving spider Araneus ventricosus genome elucidates the spidroin gene catalogue.</title>
        <authorList>
            <person name="Kono N."/>
            <person name="Nakamura H."/>
            <person name="Ohtoshi R."/>
            <person name="Moran D.A.P."/>
            <person name="Shinohara A."/>
            <person name="Yoshida Y."/>
            <person name="Fujiwara M."/>
            <person name="Mori M."/>
            <person name="Tomita M."/>
            <person name="Arakawa K."/>
        </authorList>
    </citation>
    <scope>NUCLEOTIDE SEQUENCE [LARGE SCALE GENOMIC DNA]</scope>
</reference>
<dbReference type="Proteomes" id="UP000499080">
    <property type="component" value="Unassembled WGS sequence"/>
</dbReference>
<gene>
    <name evidence="1" type="ORF">AVEN_1299_1</name>
</gene>
<evidence type="ECO:0000313" key="1">
    <source>
        <dbReference type="EMBL" id="GBM90539.1"/>
    </source>
</evidence>
<organism evidence="1 2">
    <name type="scientific">Araneus ventricosus</name>
    <name type="common">Orbweaver spider</name>
    <name type="synonym">Epeira ventricosa</name>
    <dbReference type="NCBI Taxonomy" id="182803"/>
    <lineage>
        <taxon>Eukaryota</taxon>
        <taxon>Metazoa</taxon>
        <taxon>Ecdysozoa</taxon>
        <taxon>Arthropoda</taxon>
        <taxon>Chelicerata</taxon>
        <taxon>Arachnida</taxon>
        <taxon>Araneae</taxon>
        <taxon>Araneomorphae</taxon>
        <taxon>Entelegynae</taxon>
        <taxon>Araneoidea</taxon>
        <taxon>Araneidae</taxon>
        <taxon>Araneus</taxon>
    </lineage>
</organism>
<dbReference type="InterPro" id="IPR036397">
    <property type="entry name" value="RNaseH_sf"/>
</dbReference>
<dbReference type="GO" id="GO:0003676">
    <property type="term" value="F:nucleic acid binding"/>
    <property type="evidence" value="ECO:0007669"/>
    <property type="project" value="InterPro"/>
</dbReference>
<accession>A0A4Y2JM89</accession>
<dbReference type="AlphaFoldDB" id="A0A4Y2JM89"/>
<dbReference type="Gene3D" id="3.30.420.10">
    <property type="entry name" value="Ribonuclease H-like superfamily/Ribonuclease H"/>
    <property type="match status" value="1"/>
</dbReference>
<proteinExistence type="predicted"/>
<dbReference type="EMBL" id="BGPR01003630">
    <property type="protein sequence ID" value="GBM90539.1"/>
    <property type="molecule type" value="Genomic_DNA"/>
</dbReference>
<keyword evidence="2" id="KW-1185">Reference proteome</keyword>